<dbReference type="GO" id="GO:0042132">
    <property type="term" value="F:fructose 1,6-bisphosphate 1-phosphatase activity"/>
    <property type="evidence" value="ECO:0007669"/>
    <property type="project" value="UniProtKB-UniRule"/>
</dbReference>
<evidence type="ECO:0000313" key="5">
    <source>
        <dbReference type="EMBL" id="KDS45064.1"/>
    </source>
</evidence>
<comment type="pathway">
    <text evidence="4">Carbohydrate biosynthesis; gluconeogenesis.</text>
</comment>
<dbReference type="Proteomes" id="UP000027661">
    <property type="component" value="Unassembled WGS sequence"/>
</dbReference>
<dbReference type="Pfam" id="PF06874">
    <property type="entry name" value="FBPase_2"/>
    <property type="match status" value="1"/>
</dbReference>
<evidence type="ECO:0000256" key="2">
    <source>
        <dbReference type="ARBA" id="ARBA00023211"/>
    </source>
</evidence>
<dbReference type="InterPro" id="IPR009164">
    <property type="entry name" value="FBPtase_class3"/>
</dbReference>
<dbReference type="AlphaFoldDB" id="A0A069S4U4"/>
<dbReference type="SUPFAM" id="SSF56300">
    <property type="entry name" value="Metallo-dependent phosphatases"/>
    <property type="match status" value="2"/>
</dbReference>
<evidence type="ECO:0000256" key="3">
    <source>
        <dbReference type="ARBA" id="ARBA00023277"/>
    </source>
</evidence>
<dbReference type="EMBL" id="JNHM01000148">
    <property type="protein sequence ID" value="KDS45064.1"/>
    <property type="molecule type" value="Genomic_DNA"/>
</dbReference>
<evidence type="ECO:0000256" key="1">
    <source>
        <dbReference type="ARBA" id="ARBA00022801"/>
    </source>
</evidence>
<gene>
    <name evidence="4" type="primary">fbp</name>
    <name evidence="5" type="ORF">M099_4058</name>
</gene>
<dbReference type="RefSeq" id="WP_005847875.1">
    <property type="nucleotide sequence ID" value="NZ_JNHM01000148.1"/>
</dbReference>
<dbReference type="EC" id="3.1.3.11" evidence="4"/>
<dbReference type="InterPro" id="IPR029052">
    <property type="entry name" value="Metallo-depent_PP-like"/>
</dbReference>
<dbReference type="PIRSF" id="PIRSF000906">
    <property type="entry name" value="FBPtase_Bacill"/>
    <property type="match status" value="1"/>
</dbReference>
<protein>
    <recommendedName>
        <fullName evidence="4">Fructose-1,6-bisphosphatase class 3</fullName>
        <shortName evidence="4">FBPase class 3</shortName>
        <ecNumber evidence="4">3.1.3.11</ecNumber>
    </recommendedName>
    <alternativeName>
        <fullName evidence="4">D-fructose-1,6-bisphosphate 1-phosphohydrolase class 3</fullName>
    </alternativeName>
</protein>
<sequence length="666" mass="76529">MNAYNSITPETIQEDMRYLQLLSHSFPTIADASTEIINLEAILNLPKGTEHFLADLHGEYEAFQHVLRNASGAIKRKVNEIFGNTLRENEKKELCTLIYYPEQKLDLVKAVETDLDDWYVITLNQLVRVCQNVSSKYTRSKVRKSLPKEFSYIIQELLHENSMVPNKQAYINVIISTIISTRRADDFIIALCNLIQRLTIDTLHVLGDIFDRGPAPHRIMDILCDYHNFDVQWGNHDILWMGAAAGNDCCMANVLRLAMRYGNLAALEDGYGINLLPLATFAMETYADDPCTLFGPKVEKEDCTYNAKTLRMIGQMHKAISVIQFKLEAEIIRRRPDFEMDDRMLLHRIDFERKTITMPNGKEYELKDSFLPTVDPADPYKLTDEEREIMNKLHRSFVSSEKLKKHIRCLFRYGCMYTVSNSNLLFHASIPLNADGTLKDVSIAGKTYKGKALLEKVGHLIRTAFFAEEDNEDRPFAVDYVWYLWCGKDSPAFDKDKMATFERYFLKEKELHKEVKGHYYSLRNEEKVCDMLLDEFGVIGTHRHIINGHVPVKTIQGENPIKANGKMMVIDGGFSKAYHSETGIAGYTLVYHSRGFQLVQHEPFTSMQKAIEEGQDIKSSTQIVEMSTQRMMVKDTDKGRELVTQINDLKKLLMAYRTGLIKEKSI</sequence>
<organism evidence="5 6">
    <name type="scientific">Phocaeicola vulgatus str. 3975 RP4</name>
    <dbReference type="NCBI Taxonomy" id="1339352"/>
    <lineage>
        <taxon>Bacteria</taxon>
        <taxon>Pseudomonadati</taxon>
        <taxon>Bacteroidota</taxon>
        <taxon>Bacteroidia</taxon>
        <taxon>Bacteroidales</taxon>
        <taxon>Bacteroidaceae</taxon>
        <taxon>Phocaeicola</taxon>
    </lineage>
</organism>
<dbReference type="UniPathway" id="UPA00138"/>
<proteinExistence type="inferred from homology"/>
<keyword evidence="2 4" id="KW-0464">Manganese</keyword>
<comment type="caution">
    <text evidence="5">The sequence shown here is derived from an EMBL/GenBank/DDBJ whole genome shotgun (WGS) entry which is preliminary data.</text>
</comment>
<accession>A0A069S4U4</accession>
<comment type="catalytic activity">
    <reaction evidence="4">
        <text>beta-D-fructose 1,6-bisphosphate + H2O = beta-D-fructose 6-phosphate + phosphate</text>
        <dbReference type="Rhea" id="RHEA:11064"/>
        <dbReference type="ChEBI" id="CHEBI:15377"/>
        <dbReference type="ChEBI" id="CHEBI:32966"/>
        <dbReference type="ChEBI" id="CHEBI:43474"/>
        <dbReference type="ChEBI" id="CHEBI:57634"/>
        <dbReference type="EC" id="3.1.3.11"/>
    </reaction>
</comment>
<evidence type="ECO:0000313" key="6">
    <source>
        <dbReference type="Proteomes" id="UP000027661"/>
    </source>
</evidence>
<name>A0A069S4U4_PHOVU</name>
<comment type="cofactor">
    <cofactor evidence="4">
        <name>Mn(2+)</name>
        <dbReference type="ChEBI" id="CHEBI:29035"/>
    </cofactor>
</comment>
<dbReference type="HAMAP" id="MF_01854">
    <property type="entry name" value="FBPase_class3"/>
    <property type="match status" value="1"/>
</dbReference>
<dbReference type="GO" id="GO:0006094">
    <property type="term" value="P:gluconeogenesis"/>
    <property type="evidence" value="ECO:0007669"/>
    <property type="project" value="UniProtKB-UniRule"/>
</dbReference>
<dbReference type="Gene3D" id="3.60.21.10">
    <property type="match status" value="1"/>
</dbReference>
<keyword evidence="3 4" id="KW-0119">Carbohydrate metabolism</keyword>
<keyword evidence="1 4" id="KW-0378">Hydrolase</keyword>
<reference evidence="5 6" key="1">
    <citation type="submission" date="2014-04" db="EMBL/GenBank/DDBJ databases">
        <authorList>
            <person name="Sears C."/>
            <person name="Carroll K."/>
            <person name="Sack B.R."/>
            <person name="Qadri F."/>
            <person name="Myers L.L."/>
            <person name="Chung G.-T."/>
            <person name="Escheverria P."/>
            <person name="Fraser C.M."/>
            <person name="Sadzewicz L."/>
            <person name="Shefchek K.A."/>
            <person name="Tallon L."/>
            <person name="Das S.P."/>
            <person name="Daugherty S."/>
            <person name="Mongodin E.F."/>
        </authorList>
    </citation>
    <scope>NUCLEOTIDE SEQUENCE [LARGE SCALE GENOMIC DNA]</scope>
    <source>
        <strain evidence="5 6">3975 RP4</strain>
    </source>
</reference>
<dbReference type="PATRIC" id="fig|1339352.3.peg.3809"/>
<evidence type="ECO:0000256" key="4">
    <source>
        <dbReference type="HAMAP-Rule" id="MF_01854"/>
    </source>
</evidence>
<comment type="similarity">
    <text evidence="4">Belongs to the FBPase class 3 family.</text>
</comment>